<proteinExistence type="predicted"/>
<reference evidence="2 3" key="1">
    <citation type="submission" date="2012-05" db="EMBL/GenBank/DDBJ databases">
        <title>Recombination and specialization in a pathogen metapopulation.</title>
        <authorList>
            <person name="Gardiner A."/>
            <person name="Kemen E."/>
            <person name="Schultz-Larsen T."/>
            <person name="MacLean D."/>
            <person name="Van Oosterhout C."/>
            <person name="Jones J.D.G."/>
        </authorList>
    </citation>
    <scope>NUCLEOTIDE SEQUENCE [LARGE SCALE GENOMIC DNA]</scope>
    <source>
        <strain evidence="2 3">Ac Nc2</strain>
    </source>
</reference>
<gene>
    <name evidence="2" type="ORF">BN9_093990</name>
</gene>
<sequence>MCLLSLLPRPAILKAIIARIIPLRRRGIFPVDFHFSFTSYTFPYDTYLSLYICAAIFEPCLMLSGLFILRSYILSSSSTAKAEIWQVDGEIYSVRHRCFCIVHIVF</sequence>
<keyword evidence="1" id="KW-0472">Membrane</keyword>
<dbReference type="InParanoid" id="A0A024GP67"/>
<evidence type="ECO:0000313" key="2">
    <source>
        <dbReference type="EMBL" id="CCI48326.1"/>
    </source>
</evidence>
<dbReference type="Proteomes" id="UP000053237">
    <property type="component" value="Unassembled WGS sequence"/>
</dbReference>
<evidence type="ECO:0000256" key="1">
    <source>
        <dbReference type="SAM" id="Phobius"/>
    </source>
</evidence>
<dbReference type="EMBL" id="CAIX01000216">
    <property type="protein sequence ID" value="CCI48326.1"/>
    <property type="molecule type" value="Genomic_DNA"/>
</dbReference>
<evidence type="ECO:0000313" key="3">
    <source>
        <dbReference type="Proteomes" id="UP000053237"/>
    </source>
</evidence>
<comment type="caution">
    <text evidence="2">The sequence shown here is derived from an EMBL/GenBank/DDBJ whole genome shotgun (WGS) entry which is preliminary data.</text>
</comment>
<keyword evidence="1" id="KW-1133">Transmembrane helix</keyword>
<dbReference type="AlphaFoldDB" id="A0A024GP67"/>
<keyword evidence="1" id="KW-0812">Transmembrane</keyword>
<feature type="transmembrane region" description="Helical" evidence="1">
    <location>
        <begin position="48"/>
        <end position="69"/>
    </location>
</feature>
<organism evidence="2 3">
    <name type="scientific">Albugo candida</name>
    <dbReference type="NCBI Taxonomy" id="65357"/>
    <lineage>
        <taxon>Eukaryota</taxon>
        <taxon>Sar</taxon>
        <taxon>Stramenopiles</taxon>
        <taxon>Oomycota</taxon>
        <taxon>Peronosporomycetes</taxon>
        <taxon>Albuginales</taxon>
        <taxon>Albuginaceae</taxon>
        <taxon>Albugo</taxon>
    </lineage>
</organism>
<keyword evidence="3" id="KW-1185">Reference proteome</keyword>
<accession>A0A024GP67</accession>
<protein>
    <submittedName>
        <fullName evidence="2">Uncharacterized protein</fullName>
    </submittedName>
</protein>
<name>A0A024GP67_9STRA</name>